<evidence type="ECO:0000256" key="2">
    <source>
        <dbReference type="ARBA" id="ARBA00008612"/>
    </source>
</evidence>
<sequence>MTKLVLSTSNIMGTGPSIQRRPTVEKSNAELTTSLRASFSSAAAASSRHSSSSSSPPTNGATATTTTITDTNGASTTSPTPHSRPAYPPWTSRDASTSTLYIPARDPHPAGLAEDRPAYDITVKLFYLPSVPAERRAQHTRDAVALVCRELRVDSIDLLIASVPGITFDAEDEDEDEDEDEEGEKLPAEAEALDGEGTEDDLAPVLATWPALEALHASGAVRSLGTSEFSSARLSRLLRHVRVRPAVNQINVRDCCVVPKPLILFAKREGIELLTHNDCTNILPRGTLRELLGPTRKGGAGVLAGSEEGEEGLKGDVEPQWVVKYTAVVKDRGVVENKGYFAVAELKE</sequence>
<organism evidence="12 13">
    <name type="scientific">Lineolata rhizophorae</name>
    <dbReference type="NCBI Taxonomy" id="578093"/>
    <lineage>
        <taxon>Eukaryota</taxon>
        <taxon>Fungi</taxon>
        <taxon>Dikarya</taxon>
        <taxon>Ascomycota</taxon>
        <taxon>Pezizomycotina</taxon>
        <taxon>Dothideomycetes</taxon>
        <taxon>Dothideomycetes incertae sedis</taxon>
        <taxon>Lineolatales</taxon>
        <taxon>Lineolataceae</taxon>
        <taxon>Lineolata</taxon>
    </lineage>
</organism>
<dbReference type="Pfam" id="PF00248">
    <property type="entry name" value="Aldo_ket_red"/>
    <property type="match status" value="1"/>
</dbReference>
<evidence type="ECO:0000256" key="8">
    <source>
        <dbReference type="ARBA" id="ARBA00031732"/>
    </source>
</evidence>
<keyword evidence="4" id="KW-0317">Glutathione biosynthesis</keyword>
<evidence type="ECO:0000256" key="3">
    <source>
        <dbReference type="ARBA" id="ARBA00011532"/>
    </source>
</evidence>
<evidence type="ECO:0000313" key="13">
    <source>
        <dbReference type="Proteomes" id="UP000799766"/>
    </source>
</evidence>
<dbReference type="EMBL" id="MU001701">
    <property type="protein sequence ID" value="KAF2452969.1"/>
    <property type="molecule type" value="Genomic_DNA"/>
</dbReference>
<comment type="subunit">
    <text evidence="3">Heterodimer of a catalytic heavy chain and a regulatory light chain.</text>
</comment>
<dbReference type="Gene3D" id="3.20.20.100">
    <property type="entry name" value="NADP-dependent oxidoreductase domain"/>
    <property type="match status" value="1"/>
</dbReference>
<dbReference type="PANTHER" id="PTHR13295:SF4">
    <property type="entry name" value="GLUTAMATE--CYSTEINE LIGASE REGULATORY SUBUNIT"/>
    <property type="match status" value="1"/>
</dbReference>
<evidence type="ECO:0000256" key="4">
    <source>
        <dbReference type="ARBA" id="ARBA00022684"/>
    </source>
</evidence>
<feature type="region of interest" description="Disordered" evidence="10">
    <location>
        <begin position="1"/>
        <end position="26"/>
    </location>
</feature>
<dbReference type="AlphaFoldDB" id="A0A6A6NMU2"/>
<evidence type="ECO:0000256" key="7">
    <source>
        <dbReference type="ARBA" id="ARBA00031154"/>
    </source>
</evidence>
<keyword evidence="13" id="KW-1185">Reference proteome</keyword>
<name>A0A6A6NMU2_9PEZI</name>
<dbReference type="InterPro" id="IPR036812">
    <property type="entry name" value="NAD(P)_OxRdtase_dom_sf"/>
</dbReference>
<dbReference type="PANTHER" id="PTHR13295">
    <property type="entry name" value="GLUTAMATE CYSTEINE LIGASE REGULATORY SUBUNIT"/>
    <property type="match status" value="1"/>
</dbReference>
<dbReference type="GO" id="GO:0016491">
    <property type="term" value="F:oxidoreductase activity"/>
    <property type="evidence" value="ECO:0007669"/>
    <property type="project" value="UniProtKB-KW"/>
</dbReference>
<evidence type="ECO:0000256" key="10">
    <source>
        <dbReference type="SAM" id="MobiDB-lite"/>
    </source>
</evidence>
<dbReference type="GO" id="GO:0006750">
    <property type="term" value="P:glutathione biosynthetic process"/>
    <property type="evidence" value="ECO:0007669"/>
    <property type="project" value="UniProtKB-UniPathway"/>
</dbReference>
<feature type="compositionally biased region" description="Low complexity" evidence="10">
    <location>
        <begin position="38"/>
        <end position="78"/>
    </location>
</feature>
<comment type="pathway">
    <text evidence="1">Sulfur metabolism; glutathione biosynthesis; glutathione from L-cysteine and L-glutamate: step 1/2.</text>
</comment>
<evidence type="ECO:0000313" key="12">
    <source>
        <dbReference type="EMBL" id="KAF2452969.1"/>
    </source>
</evidence>
<feature type="region of interest" description="Disordered" evidence="10">
    <location>
        <begin position="38"/>
        <end position="94"/>
    </location>
</feature>
<dbReference type="UniPathway" id="UPA00142">
    <property type="reaction ID" value="UER00209"/>
</dbReference>
<evidence type="ECO:0000256" key="1">
    <source>
        <dbReference type="ARBA" id="ARBA00005006"/>
    </source>
</evidence>
<evidence type="ECO:0000256" key="9">
    <source>
        <dbReference type="ARBA" id="ARBA00032926"/>
    </source>
</evidence>
<accession>A0A6A6NMU2</accession>
<keyword evidence="5" id="KW-0560">Oxidoreductase</keyword>
<dbReference type="InterPro" id="IPR032963">
    <property type="entry name" value="Gclm"/>
</dbReference>
<comment type="similarity">
    <text evidence="2">Belongs to the aldo/keto reductase family. Glutamate--cysteine ligase light chain subfamily.</text>
</comment>
<proteinExistence type="inferred from homology"/>
<dbReference type="SUPFAM" id="SSF51430">
    <property type="entry name" value="NAD(P)-linked oxidoreductase"/>
    <property type="match status" value="1"/>
</dbReference>
<gene>
    <name evidence="12" type="ORF">BDY21DRAFT_382450</name>
</gene>
<protein>
    <recommendedName>
        <fullName evidence="8">GCS light chain</fullName>
    </recommendedName>
    <alternativeName>
        <fullName evidence="6">Gamma-ECS regulatory subunit</fullName>
    </alternativeName>
    <alternativeName>
        <fullName evidence="9">Gamma-glutamylcysteine synthetase regulatory subunit</fullName>
    </alternativeName>
    <alternativeName>
        <fullName evidence="7">Glutamate--cysteine ligase modifier subunit</fullName>
    </alternativeName>
</protein>
<dbReference type="GO" id="GO:0017109">
    <property type="term" value="C:glutamate-cysteine ligase complex"/>
    <property type="evidence" value="ECO:0007669"/>
    <property type="project" value="TreeGrafter"/>
</dbReference>
<feature type="domain" description="NADP-dependent oxidoreductase" evidence="11">
    <location>
        <begin position="115"/>
        <end position="275"/>
    </location>
</feature>
<dbReference type="InterPro" id="IPR023210">
    <property type="entry name" value="NADP_OxRdtase_dom"/>
</dbReference>
<feature type="compositionally biased region" description="Polar residues" evidence="10">
    <location>
        <begin position="1"/>
        <end position="12"/>
    </location>
</feature>
<evidence type="ECO:0000256" key="6">
    <source>
        <dbReference type="ARBA" id="ARBA00030406"/>
    </source>
</evidence>
<dbReference type="OrthoDB" id="5596051at2759"/>
<dbReference type="GO" id="GO:0035226">
    <property type="term" value="F:glutamate-cysteine ligase catalytic subunit binding"/>
    <property type="evidence" value="ECO:0007669"/>
    <property type="project" value="InterPro"/>
</dbReference>
<evidence type="ECO:0000256" key="5">
    <source>
        <dbReference type="ARBA" id="ARBA00023002"/>
    </source>
</evidence>
<dbReference type="Proteomes" id="UP000799766">
    <property type="component" value="Unassembled WGS sequence"/>
</dbReference>
<dbReference type="GO" id="GO:0030234">
    <property type="term" value="F:enzyme regulator activity"/>
    <property type="evidence" value="ECO:0007669"/>
    <property type="project" value="TreeGrafter"/>
</dbReference>
<evidence type="ECO:0000259" key="11">
    <source>
        <dbReference type="Pfam" id="PF00248"/>
    </source>
</evidence>
<reference evidence="12" key="1">
    <citation type="journal article" date="2020" name="Stud. Mycol.">
        <title>101 Dothideomycetes genomes: a test case for predicting lifestyles and emergence of pathogens.</title>
        <authorList>
            <person name="Haridas S."/>
            <person name="Albert R."/>
            <person name="Binder M."/>
            <person name="Bloem J."/>
            <person name="Labutti K."/>
            <person name="Salamov A."/>
            <person name="Andreopoulos B."/>
            <person name="Baker S."/>
            <person name="Barry K."/>
            <person name="Bills G."/>
            <person name="Bluhm B."/>
            <person name="Cannon C."/>
            <person name="Castanera R."/>
            <person name="Culley D."/>
            <person name="Daum C."/>
            <person name="Ezra D."/>
            <person name="Gonzalez J."/>
            <person name="Henrissat B."/>
            <person name="Kuo A."/>
            <person name="Liang C."/>
            <person name="Lipzen A."/>
            <person name="Lutzoni F."/>
            <person name="Magnuson J."/>
            <person name="Mondo S."/>
            <person name="Nolan M."/>
            <person name="Ohm R."/>
            <person name="Pangilinan J."/>
            <person name="Park H.-J."/>
            <person name="Ramirez L."/>
            <person name="Alfaro M."/>
            <person name="Sun H."/>
            <person name="Tritt A."/>
            <person name="Yoshinaga Y."/>
            <person name="Zwiers L.-H."/>
            <person name="Turgeon B."/>
            <person name="Goodwin S."/>
            <person name="Spatafora J."/>
            <person name="Crous P."/>
            <person name="Grigoriev I."/>
        </authorList>
    </citation>
    <scope>NUCLEOTIDE SEQUENCE</scope>
    <source>
        <strain evidence="12">ATCC 16933</strain>
    </source>
</reference>